<evidence type="ECO:0000313" key="2">
    <source>
        <dbReference type="Proteomes" id="UP000324748"/>
    </source>
</evidence>
<gene>
    <name evidence="1" type="ORF">PGT21_018207</name>
</gene>
<sequence length="108" mass="12072">MSDTPGSPAEMHSPLHIRLREIGLDSKFQLLSSEQLQRVVAWSNPDLRINGSLNTTINHASCSSFPSTPPQCHQRWASYANRSVSFLSYATQKLLLAKKFGPLTLQDF</sequence>
<comment type="caution">
    <text evidence="1">The sequence shown here is derived from an EMBL/GenBank/DDBJ whole genome shotgun (WGS) entry which is preliminary data.</text>
</comment>
<organism evidence="1 2">
    <name type="scientific">Puccinia graminis f. sp. tritici</name>
    <dbReference type="NCBI Taxonomy" id="56615"/>
    <lineage>
        <taxon>Eukaryota</taxon>
        <taxon>Fungi</taxon>
        <taxon>Dikarya</taxon>
        <taxon>Basidiomycota</taxon>
        <taxon>Pucciniomycotina</taxon>
        <taxon>Pucciniomycetes</taxon>
        <taxon>Pucciniales</taxon>
        <taxon>Pucciniaceae</taxon>
        <taxon>Puccinia</taxon>
    </lineage>
</organism>
<dbReference type="Proteomes" id="UP000324748">
    <property type="component" value="Unassembled WGS sequence"/>
</dbReference>
<keyword evidence="2" id="KW-1185">Reference proteome</keyword>
<proteinExistence type="predicted"/>
<dbReference type="AlphaFoldDB" id="A0A5B0Q390"/>
<accession>A0A5B0Q390</accession>
<evidence type="ECO:0000313" key="1">
    <source>
        <dbReference type="EMBL" id="KAA1107562.1"/>
    </source>
</evidence>
<dbReference type="EMBL" id="VSWC01000029">
    <property type="protein sequence ID" value="KAA1107562.1"/>
    <property type="molecule type" value="Genomic_DNA"/>
</dbReference>
<protein>
    <submittedName>
        <fullName evidence="1">Uncharacterized protein</fullName>
    </submittedName>
</protein>
<name>A0A5B0Q390_PUCGR</name>
<reference evidence="1 2" key="1">
    <citation type="submission" date="2019-05" db="EMBL/GenBank/DDBJ databases">
        <title>Emergence of the Ug99 lineage of the wheat stem rust pathogen through somatic hybridization.</title>
        <authorList>
            <person name="Li F."/>
            <person name="Upadhyaya N.M."/>
            <person name="Sperschneider J."/>
            <person name="Matny O."/>
            <person name="Nguyen-Phuc H."/>
            <person name="Mago R."/>
            <person name="Raley C."/>
            <person name="Miller M.E."/>
            <person name="Silverstein K.A.T."/>
            <person name="Henningsen E."/>
            <person name="Hirsch C.D."/>
            <person name="Visser B."/>
            <person name="Pretorius Z.A."/>
            <person name="Steffenson B.J."/>
            <person name="Schwessinger B."/>
            <person name="Dodds P.N."/>
            <person name="Figueroa M."/>
        </authorList>
    </citation>
    <scope>NUCLEOTIDE SEQUENCE [LARGE SCALE GENOMIC DNA]</scope>
    <source>
        <strain evidence="1">21-0</strain>
    </source>
</reference>